<keyword evidence="4" id="KW-1185">Reference proteome</keyword>
<dbReference type="NCBIfam" id="TIGR00369">
    <property type="entry name" value="unchar_dom_1"/>
    <property type="match status" value="1"/>
</dbReference>
<dbReference type="Pfam" id="PF03061">
    <property type="entry name" value="4HBT"/>
    <property type="match status" value="1"/>
</dbReference>
<dbReference type="Gene3D" id="3.10.129.10">
    <property type="entry name" value="Hotdog Thioesterase"/>
    <property type="match status" value="1"/>
</dbReference>
<organism evidence="3 4">
    <name type="scientific">Draconibacterium aestuarii</name>
    <dbReference type="NCBI Taxonomy" id="2998507"/>
    <lineage>
        <taxon>Bacteria</taxon>
        <taxon>Pseudomonadati</taxon>
        <taxon>Bacteroidota</taxon>
        <taxon>Bacteroidia</taxon>
        <taxon>Marinilabiliales</taxon>
        <taxon>Prolixibacteraceae</taxon>
        <taxon>Draconibacterium</taxon>
    </lineage>
</organism>
<comment type="caution">
    <text evidence="3">The sequence shown here is derived from an EMBL/GenBank/DDBJ whole genome shotgun (WGS) entry which is preliminary data.</text>
</comment>
<dbReference type="PANTHER" id="PTHR42856">
    <property type="entry name" value="ACYL-COENZYME A THIOESTERASE PAAI"/>
    <property type="match status" value="1"/>
</dbReference>
<dbReference type="InterPro" id="IPR003736">
    <property type="entry name" value="PAAI_dom"/>
</dbReference>
<dbReference type="InterPro" id="IPR029069">
    <property type="entry name" value="HotDog_dom_sf"/>
</dbReference>
<keyword evidence="1" id="KW-0378">Hydrolase</keyword>
<dbReference type="InterPro" id="IPR052723">
    <property type="entry name" value="Acyl-CoA_thioesterase_PaaI"/>
</dbReference>
<dbReference type="AlphaFoldDB" id="A0A9X3J8P1"/>
<gene>
    <name evidence="3" type="ORF">OU798_16315</name>
</gene>
<dbReference type="InterPro" id="IPR006683">
    <property type="entry name" value="Thioestr_dom"/>
</dbReference>
<dbReference type="RefSeq" id="WP_343334249.1">
    <property type="nucleotide sequence ID" value="NZ_JAPOHD010000029.1"/>
</dbReference>
<name>A0A9X3J8P1_9BACT</name>
<sequence length="137" mass="15094">MSELLSQYKKKFGQDMFAKTSGIELLDAFPGYAKASMKVCDNHLNSVGVVHGGAIFTLADFAFAVASNSNGRMALGINAEISFFKALTMGTLTAEAKEISINNKLATYLVEIKNEEDELIAHFKGTVYRKREKIDFE</sequence>
<protein>
    <submittedName>
        <fullName evidence="3">Hotdog fold thioesterase</fullName>
    </submittedName>
</protein>
<feature type="domain" description="Thioesterase" evidence="2">
    <location>
        <begin position="48"/>
        <end position="120"/>
    </location>
</feature>
<dbReference type="GO" id="GO:0016289">
    <property type="term" value="F:acyl-CoA hydrolase activity"/>
    <property type="evidence" value="ECO:0007669"/>
    <property type="project" value="TreeGrafter"/>
</dbReference>
<evidence type="ECO:0000313" key="4">
    <source>
        <dbReference type="Proteomes" id="UP001145087"/>
    </source>
</evidence>
<evidence type="ECO:0000259" key="2">
    <source>
        <dbReference type="Pfam" id="PF03061"/>
    </source>
</evidence>
<dbReference type="CDD" id="cd03443">
    <property type="entry name" value="PaaI_thioesterase"/>
    <property type="match status" value="1"/>
</dbReference>
<dbReference type="Proteomes" id="UP001145087">
    <property type="component" value="Unassembled WGS sequence"/>
</dbReference>
<evidence type="ECO:0000256" key="1">
    <source>
        <dbReference type="ARBA" id="ARBA00022801"/>
    </source>
</evidence>
<dbReference type="SUPFAM" id="SSF54637">
    <property type="entry name" value="Thioesterase/thiol ester dehydrase-isomerase"/>
    <property type="match status" value="1"/>
</dbReference>
<dbReference type="EMBL" id="JAPOHD010000029">
    <property type="protein sequence ID" value="MCY1721920.1"/>
    <property type="molecule type" value="Genomic_DNA"/>
</dbReference>
<reference evidence="3" key="1">
    <citation type="submission" date="2022-11" db="EMBL/GenBank/DDBJ databases">
        <title>Marilongibacter aestuarii gen. nov., sp. nov., isolated from tidal flat sediment.</title>
        <authorList>
            <person name="Jiayan W."/>
        </authorList>
    </citation>
    <scope>NUCLEOTIDE SEQUENCE</scope>
    <source>
        <strain evidence="3">Z1-6</strain>
    </source>
</reference>
<proteinExistence type="predicted"/>
<dbReference type="PANTHER" id="PTHR42856:SF1">
    <property type="entry name" value="ACYL-COENZYME A THIOESTERASE PAAI"/>
    <property type="match status" value="1"/>
</dbReference>
<evidence type="ECO:0000313" key="3">
    <source>
        <dbReference type="EMBL" id="MCY1721920.1"/>
    </source>
</evidence>
<accession>A0A9X3J8P1</accession>